<gene>
    <name evidence="1" type="ORF">F5891DRAFT_1168761</name>
</gene>
<evidence type="ECO:0000313" key="2">
    <source>
        <dbReference type="Proteomes" id="UP001195769"/>
    </source>
</evidence>
<keyword evidence="2" id="KW-1185">Reference proteome</keyword>
<protein>
    <submittedName>
        <fullName evidence="1">Uncharacterized protein</fullName>
    </submittedName>
</protein>
<proteinExistence type="predicted"/>
<evidence type="ECO:0000313" key="1">
    <source>
        <dbReference type="EMBL" id="KAG1908714.1"/>
    </source>
</evidence>
<name>A0AAD4HWE5_9AGAM</name>
<comment type="caution">
    <text evidence="1">The sequence shown here is derived from an EMBL/GenBank/DDBJ whole genome shotgun (WGS) entry which is preliminary data.</text>
</comment>
<accession>A0AAD4HWE5</accession>
<dbReference type="AlphaFoldDB" id="A0AAD4HWE5"/>
<reference evidence="1" key="1">
    <citation type="journal article" date="2020" name="New Phytol.">
        <title>Comparative genomics reveals dynamic genome evolution in host specialist ectomycorrhizal fungi.</title>
        <authorList>
            <person name="Lofgren L.A."/>
            <person name="Nguyen N.H."/>
            <person name="Vilgalys R."/>
            <person name="Ruytinx J."/>
            <person name="Liao H.L."/>
            <person name="Branco S."/>
            <person name="Kuo A."/>
            <person name="LaButti K."/>
            <person name="Lipzen A."/>
            <person name="Andreopoulos W."/>
            <person name="Pangilinan J."/>
            <person name="Riley R."/>
            <person name="Hundley H."/>
            <person name="Na H."/>
            <person name="Barry K."/>
            <person name="Grigoriev I.V."/>
            <person name="Stajich J.E."/>
            <person name="Kennedy P.G."/>
        </authorList>
    </citation>
    <scope>NUCLEOTIDE SEQUENCE</scope>
    <source>
        <strain evidence="1">FC203</strain>
    </source>
</reference>
<dbReference type="GeneID" id="64659765"/>
<sequence>MSLLERTFAAAKRRLLYRYRVGSSCAWLRCTALAMSIFREMMNFEDIGSICLLAWLAQPLALHIVLSPPYAKLKYGVSTKPENLQLQVSLQTFQKWFEILPHNRKAIFNMIDVFLAVNGPLKAFDSTDSQGWPTYWAPFAQTRGDTAVACNEEGSWCNNVCYNDLAKSMASFANHDGQLICVVLCTFLVTAIWAFKTNNANFRVFYDVPKVTEHDSSPGKVDVWNLPTETAGANIVRTLWHTDITAGIQADSGRIASFGSSVRRGYASTT</sequence>
<organism evidence="1 2">
    <name type="scientific">Suillus fuscotomentosus</name>
    <dbReference type="NCBI Taxonomy" id="1912939"/>
    <lineage>
        <taxon>Eukaryota</taxon>
        <taxon>Fungi</taxon>
        <taxon>Dikarya</taxon>
        <taxon>Basidiomycota</taxon>
        <taxon>Agaricomycotina</taxon>
        <taxon>Agaricomycetes</taxon>
        <taxon>Agaricomycetidae</taxon>
        <taxon>Boletales</taxon>
        <taxon>Suillineae</taxon>
        <taxon>Suillaceae</taxon>
        <taxon>Suillus</taxon>
    </lineage>
</organism>
<dbReference type="EMBL" id="JABBWK010000001">
    <property type="protein sequence ID" value="KAG1908714.1"/>
    <property type="molecule type" value="Genomic_DNA"/>
</dbReference>
<dbReference type="Proteomes" id="UP001195769">
    <property type="component" value="Unassembled WGS sequence"/>
</dbReference>
<dbReference type="RefSeq" id="XP_041234289.1">
    <property type="nucleotide sequence ID" value="XM_041365467.1"/>
</dbReference>